<feature type="non-terminal residue" evidence="2">
    <location>
        <position position="193"/>
    </location>
</feature>
<gene>
    <name evidence="2" type="ORF">ACFQ1S_43275</name>
</gene>
<dbReference type="InterPro" id="IPR036396">
    <property type="entry name" value="Cyt_P450_sf"/>
</dbReference>
<evidence type="ECO:0000313" key="3">
    <source>
        <dbReference type="Proteomes" id="UP001597045"/>
    </source>
</evidence>
<proteinExistence type="inferred from homology"/>
<protein>
    <submittedName>
        <fullName evidence="2">Cytochrome P450</fullName>
    </submittedName>
</protein>
<evidence type="ECO:0000256" key="1">
    <source>
        <dbReference type="ARBA" id="ARBA00010617"/>
    </source>
</evidence>
<dbReference type="InterPro" id="IPR002397">
    <property type="entry name" value="Cyt_P450_B"/>
</dbReference>
<evidence type="ECO:0000313" key="2">
    <source>
        <dbReference type="EMBL" id="MFD1051907.1"/>
    </source>
</evidence>
<dbReference type="Proteomes" id="UP001597045">
    <property type="component" value="Unassembled WGS sequence"/>
</dbReference>
<dbReference type="PANTHER" id="PTHR46696:SF1">
    <property type="entry name" value="CYTOCHROME P450 YJIB-RELATED"/>
    <property type="match status" value="1"/>
</dbReference>
<keyword evidence="3" id="KW-1185">Reference proteome</keyword>
<name>A0ABW3MPJ8_9PSEU</name>
<dbReference type="EMBL" id="JBHTIS010003968">
    <property type="protein sequence ID" value="MFD1051907.1"/>
    <property type="molecule type" value="Genomic_DNA"/>
</dbReference>
<sequence>QLVSQAFSRKTVAELAPRVTEITTDLLDAARGKERFDLVEDVAYPLPVTVIAEMIGVPASDKELFRVWADGIFDPNVNADAENDADTIKARVKPMQDYFHEHVGDRRRTPRGDLITGLTQAEVEGDRLDDEEIVTFLTILLIAGHITTTLMLGNTVRCLHERPDIHPMNRGQNALFGGDSRADIRLLSWASAA</sequence>
<dbReference type="PRINTS" id="PR00359">
    <property type="entry name" value="BP450"/>
</dbReference>
<comment type="caution">
    <text evidence="2">The sequence shown here is derived from an EMBL/GenBank/DDBJ whole genome shotgun (WGS) entry which is preliminary data.</text>
</comment>
<dbReference type="InterPro" id="IPR001128">
    <property type="entry name" value="Cyt_P450"/>
</dbReference>
<dbReference type="PANTHER" id="PTHR46696">
    <property type="entry name" value="P450, PUTATIVE (EUROFUNG)-RELATED"/>
    <property type="match status" value="1"/>
</dbReference>
<dbReference type="Gene3D" id="1.10.630.10">
    <property type="entry name" value="Cytochrome P450"/>
    <property type="match status" value="1"/>
</dbReference>
<dbReference type="Pfam" id="PF00067">
    <property type="entry name" value="p450"/>
    <property type="match status" value="1"/>
</dbReference>
<feature type="non-terminal residue" evidence="2">
    <location>
        <position position="1"/>
    </location>
</feature>
<accession>A0ABW3MPJ8</accession>
<comment type="similarity">
    <text evidence="1">Belongs to the cytochrome P450 family.</text>
</comment>
<reference evidence="3" key="1">
    <citation type="journal article" date="2019" name="Int. J. Syst. Evol. Microbiol.">
        <title>The Global Catalogue of Microorganisms (GCM) 10K type strain sequencing project: providing services to taxonomists for standard genome sequencing and annotation.</title>
        <authorList>
            <consortium name="The Broad Institute Genomics Platform"/>
            <consortium name="The Broad Institute Genome Sequencing Center for Infectious Disease"/>
            <person name="Wu L."/>
            <person name="Ma J."/>
        </authorList>
    </citation>
    <scope>NUCLEOTIDE SEQUENCE [LARGE SCALE GENOMIC DNA]</scope>
    <source>
        <strain evidence="3">JCM 31486</strain>
    </source>
</reference>
<dbReference type="SUPFAM" id="SSF48264">
    <property type="entry name" value="Cytochrome P450"/>
    <property type="match status" value="1"/>
</dbReference>
<organism evidence="2 3">
    <name type="scientific">Kibdelosporangium lantanae</name>
    <dbReference type="NCBI Taxonomy" id="1497396"/>
    <lineage>
        <taxon>Bacteria</taxon>
        <taxon>Bacillati</taxon>
        <taxon>Actinomycetota</taxon>
        <taxon>Actinomycetes</taxon>
        <taxon>Pseudonocardiales</taxon>
        <taxon>Pseudonocardiaceae</taxon>
        <taxon>Kibdelosporangium</taxon>
    </lineage>
</organism>